<dbReference type="RefSeq" id="WP_213671800.1">
    <property type="nucleotide sequence ID" value="NZ_JAHCDA010000004.1"/>
</dbReference>
<organism evidence="5 6">
    <name type="scientific">Roseococcus pinisoli</name>
    <dbReference type="NCBI Taxonomy" id="2835040"/>
    <lineage>
        <taxon>Bacteria</taxon>
        <taxon>Pseudomonadati</taxon>
        <taxon>Pseudomonadota</taxon>
        <taxon>Alphaproteobacteria</taxon>
        <taxon>Acetobacterales</taxon>
        <taxon>Roseomonadaceae</taxon>
        <taxon>Roseococcus</taxon>
    </lineage>
</organism>
<dbReference type="EMBL" id="JAHCDA010000004">
    <property type="protein sequence ID" value="MBS7813101.1"/>
    <property type="molecule type" value="Genomic_DNA"/>
</dbReference>
<evidence type="ECO:0000313" key="5">
    <source>
        <dbReference type="EMBL" id="MBS7813101.1"/>
    </source>
</evidence>
<keyword evidence="6" id="KW-1185">Reference proteome</keyword>
<dbReference type="InterPro" id="IPR011991">
    <property type="entry name" value="ArsR-like_HTH"/>
</dbReference>
<dbReference type="SUPFAM" id="SSF54909">
    <property type="entry name" value="Dimeric alpha+beta barrel"/>
    <property type="match status" value="1"/>
</dbReference>
<dbReference type="Gene3D" id="1.10.10.10">
    <property type="entry name" value="Winged helix-like DNA-binding domain superfamily/Winged helix DNA-binding domain"/>
    <property type="match status" value="1"/>
</dbReference>
<dbReference type="InterPro" id="IPR000485">
    <property type="entry name" value="AsnC-type_HTH_dom"/>
</dbReference>
<dbReference type="Pfam" id="PF13412">
    <property type="entry name" value="HTH_24"/>
    <property type="match status" value="1"/>
</dbReference>
<dbReference type="SMART" id="SM00344">
    <property type="entry name" value="HTH_ASNC"/>
    <property type="match status" value="1"/>
</dbReference>
<dbReference type="InterPro" id="IPR011008">
    <property type="entry name" value="Dimeric_a/b-barrel"/>
</dbReference>
<keyword evidence="2" id="KW-0238">DNA-binding</keyword>
<dbReference type="PROSITE" id="PS50956">
    <property type="entry name" value="HTH_ASNC_2"/>
    <property type="match status" value="1"/>
</dbReference>
<reference evidence="5 6" key="1">
    <citation type="submission" date="2021-05" db="EMBL/GenBank/DDBJ databases">
        <title>Roseococcus sp. XZZS9, whole genome shotgun sequencing project.</title>
        <authorList>
            <person name="Zhao G."/>
            <person name="Shen L."/>
        </authorList>
    </citation>
    <scope>NUCLEOTIDE SEQUENCE [LARGE SCALE GENOMIC DNA]</scope>
    <source>
        <strain evidence="5 6">XZZS9</strain>
    </source>
</reference>
<dbReference type="InterPro" id="IPR036388">
    <property type="entry name" value="WH-like_DNA-bd_sf"/>
</dbReference>
<dbReference type="Pfam" id="PF01037">
    <property type="entry name" value="AsnC_trans_reg"/>
    <property type="match status" value="1"/>
</dbReference>
<evidence type="ECO:0000259" key="4">
    <source>
        <dbReference type="PROSITE" id="PS50956"/>
    </source>
</evidence>
<gene>
    <name evidence="5" type="ORF">KHU32_19305</name>
</gene>
<feature type="domain" description="HTH asnC-type" evidence="4">
    <location>
        <begin position="1"/>
        <end position="62"/>
    </location>
</feature>
<evidence type="ECO:0000256" key="2">
    <source>
        <dbReference type="ARBA" id="ARBA00023125"/>
    </source>
</evidence>
<evidence type="ECO:0000256" key="3">
    <source>
        <dbReference type="ARBA" id="ARBA00023163"/>
    </source>
</evidence>
<accession>A0ABS5QIC5</accession>
<dbReference type="PANTHER" id="PTHR30154">
    <property type="entry name" value="LEUCINE-RESPONSIVE REGULATORY PROTEIN"/>
    <property type="match status" value="1"/>
</dbReference>
<evidence type="ECO:0000256" key="1">
    <source>
        <dbReference type="ARBA" id="ARBA00023015"/>
    </source>
</evidence>
<dbReference type="SUPFAM" id="SSF46785">
    <property type="entry name" value="Winged helix' DNA-binding domain"/>
    <property type="match status" value="1"/>
</dbReference>
<proteinExistence type="predicted"/>
<dbReference type="Proteomes" id="UP000766336">
    <property type="component" value="Unassembled WGS sequence"/>
</dbReference>
<keyword evidence="1" id="KW-0805">Transcription regulation</keyword>
<dbReference type="InterPro" id="IPR019887">
    <property type="entry name" value="Tscrpt_reg_AsnC/Lrp_C"/>
</dbReference>
<dbReference type="PANTHER" id="PTHR30154:SF34">
    <property type="entry name" value="TRANSCRIPTIONAL REGULATOR AZLB"/>
    <property type="match status" value="1"/>
</dbReference>
<comment type="caution">
    <text evidence="5">The sequence shown here is derived from an EMBL/GenBank/DDBJ whole genome shotgun (WGS) entry which is preliminary data.</text>
</comment>
<dbReference type="InterPro" id="IPR036390">
    <property type="entry name" value="WH_DNA-bd_sf"/>
</dbReference>
<dbReference type="PRINTS" id="PR00033">
    <property type="entry name" value="HTHASNC"/>
</dbReference>
<protein>
    <submittedName>
        <fullName evidence="5">Lrp/AsnC family transcriptional regulator</fullName>
    </submittedName>
</protein>
<name>A0ABS5QIC5_9PROT</name>
<dbReference type="CDD" id="cd00090">
    <property type="entry name" value="HTH_ARSR"/>
    <property type="match status" value="1"/>
</dbReference>
<keyword evidence="3" id="KW-0804">Transcription</keyword>
<evidence type="ECO:0000313" key="6">
    <source>
        <dbReference type="Proteomes" id="UP000766336"/>
    </source>
</evidence>
<dbReference type="InterPro" id="IPR019888">
    <property type="entry name" value="Tscrpt_reg_AsnC-like"/>
</dbReference>
<dbReference type="Gene3D" id="3.30.70.920">
    <property type="match status" value="1"/>
</dbReference>
<sequence length="154" mass="17282">MDEKDRQLIAALQADGRLTNQDLAERINLSPSPCLRRLRMLEEANVIRGYTAIIDEGAYGLPVTAFVRVRLQKHSSDAVAAFEAAIQRVDSILDCYVMTGSDDYLLRVLVESLQDYEQFVRSRLHPIPGIASIDTSFAYGVVKRSPVFPKLRRG</sequence>